<evidence type="ECO:0000313" key="4">
    <source>
        <dbReference type="EMBL" id="KAL3847235.1"/>
    </source>
</evidence>
<proteinExistence type="predicted"/>
<name>A0ABD3UCW0_SINWO</name>
<sequence>MVKSRQLEISTSTSQDPCIVHQLLNEPRRSPNYVLGIGESLICDRFLPDGWYRFHDNGMMPEKCIDRYRCGTHDPVWLMGTHPTRAGQEVTGKACANTGFGANCCGYEIGTINVRHCGAFFVYRLPRVQGCSVAYCAGKVDPCPYGTSSLTGYQPGCVAKTTFSHFSLHMIGNPVLSGPFTSGFCPDGRRYTDFFFTCTVGYSNPYDSNVAFDIVFFIDGKPISTRTHISGFQRNASYHANDLRNAMGHEFDPGRLELEETNRSPTEVKVVSTIPTACNDCSVWEPECYYEMEFWTDAGFYDMYHVGMFTMVQTKATPPHIPEFQIYFPSGRWVKVDKNDVNMIRVEVHVRSYDANNVKRLCGKFSGHPDRLGKDKYGNPISFTRIPSSFIESNR</sequence>
<reference evidence="4 5" key="1">
    <citation type="submission" date="2024-11" db="EMBL/GenBank/DDBJ databases">
        <title>Chromosome-level genome assembly of the freshwater bivalve Anodonta woodiana.</title>
        <authorList>
            <person name="Chen X."/>
        </authorList>
    </citation>
    <scope>NUCLEOTIDE SEQUENCE [LARGE SCALE GENOMIC DNA]</scope>
    <source>
        <strain evidence="4">MN2024</strain>
        <tissue evidence="4">Gills</tissue>
    </source>
</reference>
<evidence type="ECO:0000259" key="3">
    <source>
        <dbReference type="Pfam" id="PF23283"/>
    </source>
</evidence>
<organism evidence="4 5">
    <name type="scientific">Sinanodonta woodiana</name>
    <name type="common">Chinese pond mussel</name>
    <name type="synonym">Anodonta woodiana</name>
    <dbReference type="NCBI Taxonomy" id="1069815"/>
    <lineage>
        <taxon>Eukaryota</taxon>
        <taxon>Metazoa</taxon>
        <taxon>Spiralia</taxon>
        <taxon>Lophotrochozoa</taxon>
        <taxon>Mollusca</taxon>
        <taxon>Bivalvia</taxon>
        <taxon>Autobranchia</taxon>
        <taxon>Heteroconchia</taxon>
        <taxon>Palaeoheterodonta</taxon>
        <taxon>Unionida</taxon>
        <taxon>Unionoidea</taxon>
        <taxon>Unionidae</taxon>
        <taxon>Unioninae</taxon>
        <taxon>Sinanodonta</taxon>
    </lineage>
</organism>
<dbReference type="AlphaFoldDB" id="A0ABD3UCW0"/>
<evidence type="ECO:0000256" key="2">
    <source>
        <dbReference type="ARBA" id="ARBA00023157"/>
    </source>
</evidence>
<dbReference type="Pfam" id="PF23283">
    <property type="entry name" value="D8C_UMOD"/>
    <property type="match status" value="1"/>
</dbReference>
<gene>
    <name evidence="4" type="ORF">ACJMK2_018157</name>
</gene>
<protein>
    <recommendedName>
        <fullName evidence="3">UMOD/GP2/OIT3-like D8C domain-containing protein</fullName>
    </recommendedName>
</protein>
<dbReference type="Proteomes" id="UP001634394">
    <property type="component" value="Unassembled WGS sequence"/>
</dbReference>
<dbReference type="EMBL" id="JBJQND010000016">
    <property type="protein sequence ID" value="KAL3847235.1"/>
    <property type="molecule type" value="Genomic_DNA"/>
</dbReference>
<keyword evidence="2" id="KW-1015">Disulfide bond</keyword>
<dbReference type="InterPro" id="IPR057774">
    <property type="entry name" value="D8C_UMOD/GP2/OIT3-like"/>
</dbReference>
<comment type="caution">
    <text evidence="4">The sequence shown here is derived from an EMBL/GenBank/DDBJ whole genome shotgun (WGS) entry which is preliminary data.</text>
</comment>
<keyword evidence="1" id="KW-0732">Signal</keyword>
<evidence type="ECO:0000256" key="1">
    <source>
        <dbReference type="ARBA" id="ARBA00022729"/>
    </source>
</evidence>
<dbReference type="PANTHER" id="PTHR36191">
    <property type="entry name" value="ENDO/EXONUCLEASE/PHOSPHATASE DOMAIN-CONTAINING PROTEIN-RELATED"/>
    <property type="match status" value="1"/>
</dbReference>
<evidence type="ECO:0000313" key="5">
    <source>
        <dbReference type="Proteomes" id="UP001634394"/>
    </source>
</evidence>
<accession>A0ABD3UCW0</accession>
<dbReference type="PANTHER" id="PTHR36191:SF4">
    <property type="entry name" value="VWFD DOMAIN-CONTAINING PROTEIN"/>
    <property type="match status" value="1"/>
</dbReference>
<feature type="domain" description="UMOD/GP2/OIT3-like D8C" evidence="3">
    <location>
        <begin position="59"/>
        <end position="137"/>
    </location>
</feature>
<keyword evidence="5" id="KW-1185">Reference proteome</keyword>